<dbReference type="SUPFAM" id="SSF51735">
    <property type="entry name" value="NAD(P)-binding Rossmann-fold domains"/>
    <property type="match status" value="1"/>
</dbReference>
<evidence type="ECO:0000313" key="1">
    <source>
        <dbReference type="EMBL" id="SUK48984.1"/>
    </source>
</evidence>
<organism evidence="1 2">
    <name type="scientific">Staphylococcus aureus</name>
    <dbReference type="NCBI Taxonomy" id="1280"/>
    <lineage>
        <taxon>Bacteria</taxon>
        <taxon>Bacillati</taxon>
        <taxon>Bacillota</taxon>
        <taxon>Bacilli</taxon>
        <taxon>Bacillales</taxon>
        <taxon>Staphylococcaceae</taxon>
        <taxon>Staphylococcus</taxon>
    </lineage>
</organism>
<accession>A0A380DSL3</accession>
<reference evidence="1 2" key="1">
    <citation type="submission" date="2018-06" db="EMBL/GenBank/DDBJ databases">
        <authorList>
            <consortium name="Pathogen Informatics"/>
            <person name="Doyle S."/>
        </authorList>
    </citation>
    <scope>NUCLEOTIDE SEQUENCE [LARGE SCALE GENOMIC DNA]</scope>
    <source>
        <strain evidence="1 2">NCTC5664</strain>
    </source>
</reference>
<dbReference type="EMBL" id="UHAQ01000002">
    <property type="protein sequence ID" value="SUK48984.1"/>
    <property type="molecule type" value="Genomic_DNA"/>
</dbReference>
<proteinExistence type="predicted"/>
<dbReference type="AlphaFoldDB" id="A0A380DSL3"/>
<evidence type="ECO:0000313" key="2">
    <source>
        <dbReference type="Proteomes" id="UP000254502"/>
    </source>
</evidence>
<gene>
    <name evidence="1" type="primary">ylbE_1</name>
    <name evidence="1" type="ORF">NCTC5664_01802</name>
</gene>
<sequence length="31" mass="3296">MNILVIGANGGVGSLLVQQLAKEKCTIYCRC</sequence>
<name>A0A380DSL3_STAAU</name>
<dbReference type="Gene3D" id="3.40.50.720">
    <property type="entry name" value="NAD(P)-binding Rossmann-like Domain"/>
    <property type="match status" value="1"/>
</dbReference>
<protein>
    <submittedName>
        <fullName evidence="1">Oxidoreductase ylbE</fullName>
    </submittedName>
</protein>
<dbReference type="Proteomes" id="UP000254502">
    <property type="component" value="Unassembled WGS sequence"/>
</dbReference>
<dbReference type="InterPro" id="IPR036291">
    <property type="entry name" value="NAD(P)-bd_dom_sf"/>
</dbReference>